<organism evidence="3 4">
    <name type="scientific">Cupriavidus malaysiensis</name>
    <dbReference type="NCBI Taxonomy" id="367825"/>
    <lineage>
        <taxon>Bacteria</taxon>
        <taxon>Pseudomonadati</taxon>
        <taxon>Pseudomonadota</taxon>
        <taxon>Betaproteobacteria</taxon>
        <taxon>Burkholderiales</taxon>
        <taxon>Burkholderiaceae</taxon>
        <taxon>Cupriavidus</taxon>
    </lineage>
</organism>
<evidence type="ECO:0000313" key="3">
    <source>
        <dbReference type="EMBL" id="AOZ07919.1"/>
    </source>
</evidence>
<evidence type="ECO:0000256" key="2">
    <source>
        <dbReference type="SAM" id="SignalP"/>
    </source>
</evidence>
<feature type="region of interest" description="Disordered" evidence="1">
    <location>
        <begin position="74"/>
        <end position="93"/>
    </location>
</feature>
<feature type="chain" id="PRO_5046214774" evidence="2">
    <location>
        <begin position="27"/>
        <end position="233"/>
    </location>
</feature>
<keyword evidence="4" id="KW-1185">Reference proteome</keyword>
<sequence length="233" mass="25398">MKQAIRSLARLAPHATLALAAAGAVAAPADQSKPLALRVQHELSSLGSDGVQRDVSFSERVYRTADTVWIERELPHGAHDEAEHAKGDKGHKHMDVSAAARWIERKPDGKLLVRLVNDHQRKTLAVGSAEYGNIGFDGSWATASHLLDPAALKTMKASGPVRDGVQEYRARRGDEQVTVQWDVAGQYPRLVQTRNASGTQKKVTRVSALALPRTVPWNKAQGYAQGEYADLLD</sequence>
<name>A0ABM6F8E9_9BURK</name>
<dbReference type="EMBL" id="CP017754">
    <property type="protein sequence ID" value="AOZ07919.1"/>
    <property type="molecule type" value="Genomic_DNA"/>
</dbReference>
<evidence type="ECO:0000313" key="4">
    <source>
        <dbReference type="Proteomes" id="UP000177515"/>
    </source>
</evidence>
<feature type="compositionally biased region" description="Basic and acidic residues" evidence="1">
    <location>
        <begin position="74"/>
        <end position="88"/>
    </location>
</feature>
<evidence type="ECO:0000256" key="1">
    <source>
        <dbReference type="SAM" id="MobiDB-lite"/>
    </source>
</evidence>
<protein>
    <submittedName>
        <fullName evidence="3">Uncharacterized protein</fullName>
    </submittedName>
</protein>
<dbReference type="Proteomes" id="UP000177515">
    <property type="component" value="Chromosome 1"/>
</dbReference>
<proteinExistence type="predicted"/>
<keyword evidence="2" id="KW-0732">Signal</keyword>
<gene>
    <name evidence="3" type="ORF">BKK80_02950</name>
</gene>
<reference evidence="3 4" key="1">
    <citation type="submission" date="2016-10" db="EMBL/GenBank/DDBJ databases">
        <title>Complete genome sequences of three Cupriavidus strains isolated from various Malaysian environments.</title>
        <authorList>
            <person name="Abdullah A.A.-A."/>
            <person name="Shafie N.A.H."/>
            <person name="Lau N.S."/>
        </authorList>
    </citation>
    <scope>NUCLEOTIDE SEQUENCE [LARGE SCALE GENOMIC DNA]</scope>
    <source>
        <strain evidence="3 4">USMAA1020</strain>
    </source>
</reference>
<feature type="signal peptide" evidence="2">
    <location>
        <begin position="1"/>
        <end position="26"/>
    </location>
</feature>
<accession>A0ABM6F8E9</accession>